<reference evidence="3" key="1">
    <citation type="journal article" date="2019" name="Int. J. Syst. Evol. Microbiol.">
        <title>The Global Catalogue of Microorganisms (GCM) 10K type strain sequencing project: providing services to taxonomists for standard genome sequencing and annotation.</title>
        <authorList>
            <consortium name="The Broad Institute Genomics Platform"/>
            <consortium name="The Broad Institute Genome Sequencing Center for Infectious Disease"/>
            <person name="Wu L."/>
            <person name="Ma J."/>
        </authorList>
    </citation>
    <scope>NUCLEOTIDE SEQUENCE [LARGE SCALE GENOMIC DNA]</scope>
    <source>
        <strain evidence="3">TISTR 932</strain>
    </source>
</reference>
<dbReference type="InterPro" id="IPR025668">
    <property type="entry name" value="Tnp_DDE_dom"/>
</dbReference>
<evidence type="ECO:0000313" key="2">
    <source>
        <dbReference type="EMBL" id="MFD2729863.1"/>
    </source>
</evidence>
<proteinExistence type="predicted"/>
<name>A0ABW5TMC8_9ENTE</name>
<dbReference type="Proteomes" id="UP001597427">
    <property type="component" value="Unassembled WGS sequence"/>
</dbReference>
<comment type="caution">
    <text evidence="2">The sequence shown here is derived from an EMBL/GenBank/DDBJ whole genome shotgun (WGS) entry which is preliminary data.</text>
</comment>
<organism evidence="2 3">
    <name type="scientific">Enterococcus camelliae</name>
    <dbReference type="NCBI Taxonomy" id="453959"/>
    <lineage>
        <taxon>Bacteria</taxon>
        <taxon>Bacillati</taxon>
        <taxon>Bacillota</taxon>
        <taxon>Bacilli</taxon>
        <taxon>Lactobacillales</taxon>
        <taxon>Enterococcaceae</taxon>
        <taxon>Enterococcus</taxon>
    </lineage>
</organism>
<dbReference type="InterPro" id="IPR047960">
    <property type="entry name" value="Transpos_IS1380"/>
</dbReference>
<sequence length="433" mass="49809">MSTLQHKQLTFNKNITLANDGGKISSDSGLVLIKEFMHRIGFSSILEEQVKLTDSRRNPNHMYNDIIEQLLLQHIASYSKDVAANRLRLDPIFKTIFSNKSTLASQPTISRFFQAITKENIPQFMQVAQQLADMQIAQNNIQDMVIDLDSTHSDTYGNQESSDFNNHYQTNGYHPLVAFDGLTGMFLGAELRPGNVYTSRNIVTHFSKHPCNMNSMVRGDSGFAKPEIYNFCNENDIRFVIRLKANSRLRSEAERYVLYSDETDFRTHEVQYFFLTYQAASWKNAERVAVRATRDAGSFLFTRFEFVLSNFRNVSPETVFALYQKRGTMENFIKEIKNGFYFDKTDSSTFTENSARMALACISYNLIHLFKKTVLPDSERNSTIATLRFKLIHIGAKVTKHARRIAIHLASSNVYDGLFWTVFQRIQSFKLLI</sequence>
<evidence type="ECO:0000313" key="3">
    <source>
        <dbReference type="Proteomes" id="UP001597427"/>
    </source>
</evidence>
<feature type="domain" description="Transposase DDE" evidence="1">
    <location>
        <begin position="8"/>
        <end position="429"/>
    </location>
</feature>
<dbReference type="SUPFAM" id="SSF53098">
    <property type="entry name" value="Ribonuclease H-like"/>
    <property type="match status" value="1"/>
</dbReference>
<dbReference type="RefSeq" id="WP_379982612.1">
    <property type="nucleotide sequence ID" value="NZ_JBHUMO010000062.1"/>
</dbReference>
<keyword evidence="3" id="KW-1185">Reference proteome</keyword>
<dbReference type="Pfam" id="PF13701">
    <property type="entry name" value="DDE_Tnp_1_4"/>
    <property type="match status" value="1"/>
</dbReference>
<gene>
    <name evidence="2" type="ORF">ACFSR0_10690</name>
</gene>
<dbReference type="InterPro" id="IPR012337">
    <property type="entry name" value="RNaseH-like_sf"/>
</dbReference>
<protein>
    <submittedName>
        <fullName evidence="2">IS1380 family transposase</fullName>
    </submittedName>
</protein>
<evidence type="ECO:0000259" key="1">
    <source>
        <dbReference type="Pfam" id="PF13701"/>
    </source>
</evidence>
<dbReference type="NCBIfam" id="NF033539">
    <property type="entry name" value="transpos_IS1380"/>
    <property type="match status" value="1"/>
</dbReference>
<accession>A0ABW5TMC8</accession>
<dbReference type="EMBL" id="JBHUMO010000062">
    <property type="protein sequence ID" value="MFD2729863.1"/>
    <property type="molecule type" value="Genomic_DNA"/>
</dbReference>